<dbReference type="Proteomes" id="UP001515480">
    <property type="component" value="Unassembled WGS sequence"/>
</dbReference>
<sequence length="122" mass="13764">MKLMAQRAFLSLVAASTHATIERTETFVREERACALRHEPHGLPRPSFIVPSASLKARAAAPSPFSLSLPEFSSMRMWSCLRRRIVATLPVAPILLVNLHLQLVGQSFLWSWWEPMDNSEPL</sequence>
<feature type="chain" id="PRO_5044232884" description="Secreted protein" evidence="1">
    <location>
        <begin position="20"/>
        <end position="122"/>
    </location>
</feature>
<keyword evidence="1" id="KW-0732">Signal</keyword>
<keyword evidence="3" id="KW-1185">Reference proteome</keyword>
<feature type="signal peptide" evidence="1">
    <location>
        <begin position="1"/>
        <end position="19"/>
    </location>
</feature>
<reference evidence="2 3" key="1">
    <citation type="journal article" date="2024" name="Science">
        <title>Giant polyketide synthase enzymes in the biosynthesis of giant marine polyether toxins.</title>
        <authorList>
            <person name="Fallon T.R."/>
            <person name="Shende V.V."/>
            <person name="Wierzbicki I.H."/>
            <person name="Pendleton A.L."/>
            <person name="Watervoot N.F."/>
            <person name="Auber R.P."/>
            <person name="Gonzalez D.J."/>
            <person name="Wisecaver J.H."/>
            <person name="Moore B.S."/>
        </authorList>
    </citation>
    <scope>NUCLEOTIDE SEQUENCE [LARGE SCALE GENOMIC DNA]</scope>
    <source>
        <strain evidence="2 3">12B1</strain>
    </source>
</reference>
<organism evidence="2 3">
    <name type="scientific">Prymnesium parvum</name>
    <name type="common">Toxic golden alga</name>
    <dbReference type="NCBI Taxonomy" id="97485"/>
    <lineage>
        <taxon>Eukaryota</taxon>
        <taxon>Haptista</taxon>
        <taxon>Haptophyta</taxon>
        <taxon>Prymnesiophyceae</taxon>
        <taxon>Prymnesiales</taxon>
        <taxon>Prymnesiaceae</taxon>
        <taxon>Prymnesium</taxon>
    </lineage>
</organism>
<dbReference type="EMBL" id="JBGBPQ010000018">
    <property type="protein sequence ID" value="KAL1507314.1"/>
    <property type="molecule type" value="Genomic_DNA"/>
</dbReference>
<proteinExistence type="predicted"/>
<evidence type="ECO:0000256" key="1">
    <source>
        <dbReference type="SAM" id="SignalP"/>
    </source>
</evidence>
<gene>
    <name evidence="2" type="ORF">AB1Y20_008160</name>
</gene>
<protein>
    <recommendedName>
        <fullName evidence="4">Secreted protein</fullName>
    </recommendedName>
</protein>
<accession>A0AB34IUM3</accession>
<evidence type="ECO:0000313" key="2">
    <source>
        <dbReference type="EMBL" id="KAL1507314.1"/>
    </source>
</evidence>
<dbReference type="AlphaFoldDB" id="A0AB34IUM3"/>
<evidence type="ECO:0008006" key="4">
    <source>
        <dbReference type="Google" id="ProtNLM"/>
    </source>
</evidence>
<comment type="caution">
    <text evidence="2">The sequence shown here is derived from an EMBL/GenBank/DDBJ whole genome shotgun (WGS) entry which is preliminary data.</text>
</comment>
<name>A0AB34IUM3_PRYPA</name>
<evidence type="ECO:0000313" key="3">
    <source>
        <dbReference type="Proteomes" id="UP001515480"/>
    </source>
</evidence>